<dbReference type="AlphaFoldDB" id="A0A3N1VFC9"/>
<dbReference type="PANTHER" id="PTHR34404">
    <property type="entry name" value="REGULATORY PROTEIN, FMDB FAMILY"/>
    <property type="match status" value="1"/>
</dbReference>
<dbReference type="PANTHER" id="PTHR34404:SF3">
    <property type="entry name" value="REGULATORY PROTEIN, FMDB FAMILY"/>
    <property type="match status" value="1"/>
</dbReference>
<sequence length="125" mass="14374">MPIYEYLCLRCGKKNEIITFRISEEVYPQCRHCNSEVLRRLPSRVRVRLSEETRLERLADPSKFGALDENDPKSMAKFMKAMSQEMGDDFDEDVDALVEEAMEEEAASNRESDETSVDDAGEESL</sequence>
<name>A0A3N1VFC9_9BACT</name>
<feature type="domain" description="Putative regulatory protein FmdB zinc ribbon" evidence="2">
    <location>
        <begin position="1"/>
        <end position="43"/>
    </location>
</feature>
<dbReference type="SMART" id="SM00834">
    <property type="entry name" value="CxxC_CXXC_SSSS"/>
    <property type="match status" value="1"/>
</dbReference>
<comment type="caution">
    <text evidence="3">The sequence shown here is derived from an EMBL/GenBank/DDBJ whole genome shotgun (WGS) entry which is preliminary data.</text>
</comment>
<dbReference type="EMBL" id="RJVA01000010">
    <property type="protein sequence ID" value="ROR01595.1"/>
    <property type="molecule type" value="Genomic_DNA"/>
</dbReference>
<feature type="compositionally biased region" description="Acidic residues" evidence="1">
    <location>
        <begin position="114"/>
        <end position="125"/>
    </location>
</feature>
<feature type="region of interest" description="Disordered" evidence="1">
    <location>
        <begin position="99"/>
        <end position="125"/>
    </location>
</feature>
<dbReference type="InterPro" id="IPR013429">
    <property type="entry name" value="Regulatory_FmdB_Zinc_ribbon"/>
</dbReference>
<dbReference type="RefSeq" id="WP_123289307.1">
    <property type="nucleotide sequence ID" value="NZ_RJVA01000010.1"/>
</dbReference>
<dbReference type="Pfam" id="PF09723">
    <property type="entry name" value="Zn_ribbon_8"/>
    <property type="match status" value="1"/>
</dbReference>
<evidence type="ECO:0000259" key="2">
    <source>
        <dbReference type="SMART" id="SM00834"/>
    </source>
</evidence>
<organism evidence="3 4">
    <name type="scientific">Desulfosoma caldarium</name>
    <dbReference type="NCBI Taxonomy" id="610254"/>
    <lineage>
        <taxon>Bacteria</taxon>
        <taxon>Pseudomonadati</taxon>
        <taxon>Thermodesulfobacteriota</taxon>
        <taxon>Syntrophobacteria</taxon>
        <taxon>Syntrophobacterales</taxon>
        <taxon>Syntrophobacteraceae</taxon>
        <taxon>Desulfosoma</taxon>
    </lineage>
</organism>
<protein>
    <submittedName>
        <fullName evidence="3">Putative FmdB family regulatory protein</fullName>
    </submittedName>
</protein>
<gene>
    <name evidence="3" type="ORF">EDC27_0774</name>
</gene>
<dbReference type="Proteomes" id="UP000276223">
    <property type="component" value="Unassembled WGS sequence"/>
</dbReference>
<reference evidence="3 4" key="1">
    <citation type="submission" date="2018-11" db="EMBL/GenBank/DDBJ databases">
        <title>Genomic Encyclopedia of Type Strains, Phase IV (KMG-IV): sequencing the most valuable type-strain genomes for metagenomic binning, comparative biology and taxonomic classification.</title>
        <authorList>
            <person name="Goeker M."/>
        </authorList>
    </citation>
    <scope>NUCLEOTIDE SEQUENCE [LARGE SCALE GENOMIC DNA]</scope>
    <source>
        <strain evidence="3 4">DSM 22027</strain>
    </source>
</reference>
<keyword evidence="4" id="KW-1185">Reference proteome</keyword>
<dbReference type="NCBIfam" id="TIGR02605">
    <property type="entry name" value="CxxC_CxxC_SSSS"/>
    <property type="match status" value="1"/>
</dbReference>
<dbReference type="OrthoDB" id="9806664at2"/>
<accession>A0A3N1VFC9</accession>
<evidence type="ECO:0000313" key="3">
    <source>
        <dbReference type="EMBL" id="ROR01595.1"/>
    </source>
</evidence>
<evidence type="ECO:0000256" key="1">
    <source>
        <dbReference type="SAM" id="MobiDB-lite"/>
    </source>
</evidence>
<evidence type="ECO:0000313" key="4">
    <source>
        <dbReference type="Proteomes" id="UP000276223"/>
    </source>
</evidence>
<proteinExistence type="predicted"/>